<dbReference type="eggNOG" id="ENOG5033GKJ">
    <property type="taxonomic scope" value="Bacteria"/>
</dbReference>
<comment type="caution">
    <text evidence="2">The sequence shown here is derived from an EMBL/GenBank/DDBJ whole genome shotgun (WGS) entry which is preliminary data.</text>
</comment>
<reference evidence="2 3" key="1">
    <citation type="submission" date="2011-04" db="EMBL/GenBank/DDBJ databases">
        <authorList>
            <person name="Muzny D."/>
            <person name="Qin X."/>
            <person name="Deng J."/>
            <person name="Jiang H."/>
            <person name="Liu Y."/>
            <person name="Qu J."/>
            <person name="Song X.-Z."/>
            <person name="Zhang L."/>
            <person name="Thornton R."/>
            <person name="Coyle M."/>
            <person name="Francisco L."/>
            <person name="Jackson L."/>
            <person name="Javaid M."/>
            <person name="Korchina V."/>
            <person name="Kovar C."/>
            <person name="Mata R."/>
            <person name="Mathew T."/>
            <person name="Ngo R."/>
            <person name="Nguyen L."/>
            <person name="Nguyen N."/>
            <person name="Okwuonu G."/>
            <person name="Ongeri F."/>
            <person name="Pham C."/>
            <person name="Simmons D."/>
            <person name="Wilczek-Boney K."/>
            <person name="Hale W."/>
            <person name="Jakkamsetti A."/>
            <person name="Pham P."/>
            <person name="Ruth R."/>
            <person name="San Lucas F."/>
            <person name="Warren J."/>
            <person name="Zhang J."/>
            <person name="Zhao Z."/>
            <person name="Zhou C."/>
            <person name="Zhu D."/>
            <person name="Lee S."/>
            <person name="Bess C."/>
            <person name="Blankenburg K."/>
            <person name="Forbes L."/>
            <person name="Fu Q."/>
            <person name="Gubbala S."/>
            <person name="Hirani K."/>
            <person name="Jayaseelan J.C."/>
            <person name="Lara F."/>
            <person name="Munidasa M."/>
            <person name="Palculict T."/>
            <person name="Patil S."/>
            <person name="Pu L.-L."/>
            <person name="Saada N."/>
            <person name="Tang L."/>
            <person name="Weissenberger G."/>
            <person name="Zhu Y."/>
            <person name="Hemphill L."/>
            <person name="Shang Y."/>
            <person name="Youmans B."/>
            <person name="Ayvaz T."/>
            <person name="Ross M."/>
            <person name="Santibanez J."/>
            <person name="Aqrawi P."/>
            <person name="Gross S."/>
            <person name="Joshi V."/>
            <person name="Fowler G."/>
            <person name="Nazareth L."/>
            <person name="Reid J."/>
            <person name="Worley K."/>
            <person name="Petrosino J."/>
            <person name="Highlander S."/>
            <person name="Gibbs R."/>
        </authorList>
    </citation>
    <scope>NUCLEOTIDE SEQUENCE [LARGE SCALE GENOMIC DNA]</scope>
    <source>
        <strain evidence="2 3">DSM 2778</strain>
    </source>
</reference>
<dbReference type="Proteomes" id="UP000004067">
    <property type="component" value="Unassembled WGS sequence"/>
</dbReference>
<sequence length="324" mass="35971">MDFDCWTGIKIGTKPCTIVEKIRYKEKTSDDVWTEYKLITNDTNAHIWLSITDDGRSCIISSPAGNNVPKGYRLHDSGTEVVTGVWGDTDVAVGDETRYEQYESADGRNTFFVEYWNGSRSSSQGGKISASTIIADTDTDTSTRQKVRAIYRRSRLRNSLIEPVAGLAGACVILLLSVAPDFDMRDYWHAFRDFVNLPYVMHERLSDAPYHTEQQEEAGTLVYTAQVDAGIVALDLIEGVDGRVEDAYERLGDAEHPIIIRTREETARITSAADGTAHIVVTQASPDRAPAADRLQRSHTLFRYAVLVRTGDTRGRAGVTIDGK</sequence>
<name>F5RJE4_9FIRM</name>
<gene>
    <name evidence="2" type="ORF">HMPREF9081_0379</name>
</gene>
<dbReference type="AlphaFoldDB" id="F5RJE4"/>
<dbReference type="Pfam" id="PF13785">
    <property type="entry name" value="DUF4178"/>
    <property type="match status" value="1"/>
</dbReference>
<dbReference type="HOGENOM" id="CLU_743571_0_0_9"/>
<protein>
    <recommendedName>
        <fullName evidence="1">DUF4178 domain-containing protein</fullName>
    </recommendedName>
</protein>
<feature type="domain" description="DUF4178" evidence="1">
    <location>
        <begin position="11"/>
        <end position="129"/>
    </location>
</feature>
<keyword evidence="3" id="KW-1185">Reference proteome</keyword>
<dbReference type="RefSeq" id="WP_006305210.1">
    <property type="nucleotide sequence ID" value="NZ_GL892076.1"/>
</dbReference>
<evidence type="ECO:0000313" key="2">
    <source>
        <dbReference type="EMBL" id="EGK61969.1"/>
    </source>
</evidence>
<evidence type="ECO:0000313" key="3">
    <source>
        <dbReference type="Proteomes" id="UP000004067"/>
    </source>
</evidence>
<evidence type="ECO:0000259" key="1">
    <source>
        <dbReference type="Pfam" id="PF13785"/>
    </source>
</evidence>
<dbReference type="EMBL" id="AFHQ01000009">
    <property type="protein sequence ID" value="EGK61969.1"/>
    <property type="molecule type" value="Genomic_DNA"/>
</dbReference>
<organism evidence="2 3">
    <name type="scientific">Centipeda periodontii DSM 2778</name>
    <dbReference type="NCBI Taxonomy" id="888060"/>
    <lineage>
        <taxon>Bacteria</taxon>
        <taxon>Bacillati</taxon>
        <taxon>Bacillota</taxon>
        <taxon>Negativicutes</taxon>
        <taxon>Selenomonadales</taxon>
        <taxon>Selenomonadaceae</taxon>
        <taxon>Centipeda</taxon>
    </lineage>
</organism>
<dbReference type="InterPro" id="IPR025235">
    <property type="entry name" value="DUF4178"/>
</dbReference>
<proteinExistence type="predicted"/>
<dbReference type="STRING" id="888060.HMPREF9081_0379"/>
<accession>F5RJE4</accession>
<dbReference type="OrthoDB" id="1630589at2"/>